<proteinExistence type="predicted"/>
<dbReference type="GeneID" id="19164815"/>
<evidence type="ECO:0000313" key="1">
    <source>
        <dbReference type="EMBL" id="EXJ92125.1"/>
    </source>
</evidence>
<name>W9YR25_9EURO</name>
<dbReference type="HOGENOM" id="CLU_2413049_0_0_1"/>
<dbReference type="eggNOG" id="ENOG502SFRS">
    <property type="taxonomic scope" value="Eukaryota"/>
</dbReference>
<dbReference type="RefSeq" id="XP_007729015.1">
    <property type="nucleotide sequence ID" value="XM_007730825.1"/>
</dbReference>
<dbReference type="Gene3D" id="2.60.40.3960">
    <property type="entry name" value="Velvet domain"/>
    <property type="match status" value="1"/>
</dbReference>
<evidence type="ECO:0008006" key="3">
    <source>
        <dbReference type="Google" id="ProtNLM"/>
    </source>
</evidence>
<evidence type="ECO:0000313" key="2">
    <source>
        <dbReference type="Proteomes" id="UP000019478"/>
    </source>
</evidence>
<keyword evidence="2" id="KW-1185">Reference proteome</keyword>
<protein>
    <recommendedName>
        <fullName evidence="3">Velvet domain-containing protein</fullName>
    </recommendedName>
</protein>
<dbReference type="OrthoDB" id="5399926at2759"/>
<dbReference type="AlphaFoldDB" id="W9YR25"/>
<dbReference type="Proteomes" id="UP000019478">
    <property type="component" value="Unassembled WGS sequence"/>
</dbReference>
<dbReference type="EMBL" id="AMGY01000001">
    <property type="protein sequence ID" value="EXJ92125.1"/>
    <property type="molecule type" value="Genomic_DNA"/>
</dbReference>
<gene>
    <name evidence="1" type="ORF">A1O3_00675</name>
</gene>
<comment type="caution">
    <text evidence="1">The sequence shown here is derived from an EMBL/GenBank/DDBJ whole genome shotgun (WGS) entry which is preliminary data.</text>
</comment>
<reference evidence="1 2" key="1">
    <citation type="submission" date="2013-03" db="EMBL/GenBank/DDBJ databases">
        <title>The Genome Sequence of Capronia epimyces CBS 606.96.</title>
        <authorList>
            <consortium name="The Broad Institute Genomics Platform"/>
            <person name="Cuomo C."/>
            <person name="de Hoog S."/>
            <person name="Gorbushina A."/>
            <person name="Walker B."/>
            <person name="Young S.K."/>
            <person name="Zeng Q."/>
            <person name="Gargeya S."/>
            <person name="Fitzgerald M."/>
            <person name="Haas B."/>
            <person name="Abouelleil A."/>
            <person name="Allen A.W."/>
            <person name="Alvarado L."/>
            <person name="Arachchi H.M."/>
            <person name="Berlin A.M."/>
            <person name="Chapman S.B."/>
            <person name="Gainer-Dewar J."/>
            <person name="Goldberg J."/>
            <person name="Griggs A."/>
            <person name="Gujja S."/>
            <person name="Hansen M."/>
            <person name="Howarth C."/>
            <person name="Imamovic A."/>
            <person name="Ireland A."/>
            <person name="Larimer J."/>
            <person name="McCowan C."/>
            <person name="Murphy C."/>
            <person name="Pearson M."/>
            <person name="Poon T.W."/>
            <person name="Priest M."/>
            <person name="Roberts A."/>
            <person name="Saif S."/>
            <person name="Shea T."/>
            <person name="Sisk P."/>
            <person name="Sykes S."/>
            <person name="Wortman J."/>
            <person name="Nusbaum C."/>
            <person name="Birren B."/>
        </authorList>
    </citation>
    <scope>NUCLEOTIDE SEQUENCE [LARGE SCALE GENOMIC DNA]</scope>
    <source>
        <strain evidence="1 2">CBS 606.96</strain>
    </source>
</reference>
<accession>W9YR25</accession>
<dbReference type="InterPro" id="IPR038491">
    <property type="entry name" value="Velvet_dom_sf"/>
</dbReference>
<organism evidence="1 2">
    <name type="scientific">Capronia epimyces CBS 606.96</name>
    <dbReference type="NCBI Taxonomy" id="1182542"/>
    <lineage>
        <taxon>Eukaryota</taxon>
        <taxon>Fungi</taxon>
        <taxon>Dikarya</taxon>
        <taxon>Ascomycota</taxon>
        <taxon>Pezizomycotina</taxon>
        <taxon>Eurotiomycetes</taxon>
        <taxon>Chaetothyriomycetidae</taxon>
        <taxon>Chaetothyriales</taxon>
        <taxon>Herpotrichiellaceae</taxon>
        <taxon>Capronia</taxon>
    </lineage>
</organism>
<sequence>MSEDEEHGHEAVALPDLSGIWAFVSLTTPDMEQSLAPPRTDLLRGRTADSIHPVHQDQDGDRPTLAYATFPELIITQPGRYRMKVNIIDMNA</sequence>